<dbReference type="GO" id="GO:0006508">
    <property type="term" value="P:proteolysis"/>
    <property type="evidence" value="ECO:0007669"/>
    <property type="project" value="UniProtKB-KW"/>
</dbReference>
<dbReference type="RefSeq" id="XP_005828225.1">
    <property type="nucleotide sequence ID" value="XM_005828168.1"/>
</dbReference>
<dbReference type="EMBL" id="JH993025">
    <property type="protein sequence ID" value="EKX41245.1"/>
    <property type="molecule type" value="Genomic_DNA"/>
</dbReference>
<dbReference type="OMA" id="ETDFVWG"/>
<feature type="domain" description="Peptidase M20 dimerisation" evidence="7">
    <location>
        <begin position="264"/>
        <end position="406"/>
    </location>
</feature>
<keyword evidence="10" id="KW-1185">Reference proteome</keyword>
<dbReference type="Gene3D" id="3.40.630.10">
    <property type="entry name" value="Zn peptidases"/>
    <property type="match status" value="1"/>
</dbReference>
<evidence type="ECO:0000313" key="9">
    <source>
        <dbReference type="EnsemblProtists" id="EKX41245"/>
    </source>
</evidence>
<keyword evidence="2" id="KW-0645">Protease</keyword>
<keyword evidence="3" id="KW-0479">Metal-binding</keyword>
<dbReference type="Pfam" id="PF01546">
    <property type="entry name" value="Peptidase_M20"/>
    <property type="match status" value="1"/>
</dbReference>
<dbReference type="Gene3D" id="3.30.70.360">
    <property type="match status" value="1"/>
</dbReference>
<evidence type="ECO:0000256" key="6">
    <source>
        <dbReference type="SAM" id="SignalP"/>
    </source>
</evidence>
<dbReference type="HOGENOM" id="CLU_021802_11_1_1"/>
<protein>
    <recommendedName>
        <fullName evidence="7">Peptidase M20 dimerisation domain-containing protein</fullName>
    </recommendedName>
</protein>
<dbReference type="GeneID" id="17297884"/>
<dbReference type="EnsemblProtists" id="EKX41245">
    <property type="protein sequence ID" value="EKX41245"/>
    <property type="gene ID" value="GUITHDRAFT_112713"/>
</dbReference>
<dbReference type="PANTHER" id="PTHR45962:SF1">
    <property type="entry name" value="N-FATTY-ACYL-AMINO ACID SYNTHASE_HYDROLASE PM20D1"/>
    <property type="match status" value="1"/>
</dbReference>
<dbReference type="eggNOG" id="KOG2275">
    <property type="taxonomic scope" value="Eukaryota"/>
</dbReference>
<feature type="chain" id="PRO_5008770660" description="Peptidase M20 dimerisation domain-containing protein" evidence="6">
    <location>
        <begin position="18"/>
        <end position="479"/>
    </location>
</feature>
<evidence type="ECO:0000313" key="8">
    <source>
        <dbReference type="EMBL" id="EKX41245.1"/>
    </source>
</evidence>
<feature type="signal peptide" evidence="6">
    <location>
        <begin position="1"/>
        <end position="17"/>
    </location>
</feature>
<dbReference type="KEGG" id="gtt:GUITHDRAFT_112713"/>
<sequence length="479" mass="53239">MAEKGAMIAAMVAMAIAIVFMEPRDFQSYSPVEMDLANLKGHIPRFDEERLAQMPDPLAQLNTISNKSEQHHLSEEARRNLRRSHELLRRFFPKLFELSEVETVSDYSLLLSLPSTTQSSGARPRPALVMCHLDVAPVEEETVSLWGKNHNCSTCGPFSGEIYQGQVWGRGALDMKSYCVTMLHAAEMLLQRPEGWRRSRQLLFAIGHDEEVGGMLGQKKIVEHLRRKGGEFGELEFVLDEGNPTMKANPSSVNKRFNLALIGTAEKGIACVLIESNGTGGHASYPPSAGTSIARVARAVTRIQEHRARARHPLPVKQMLWTLSPHMPWPVGFLLKRTSFFRGTVALLSTVDEKLATMFRTTTAVTLAQGGFSSTALPKTASATINHRLVTGDEVEEVLELDRRLADDPKLKVRESRIYKYNPFIWTPEDLATIHGVDERVDSSALVLASQFFAHVFLAASLEQETAQSLLKGLDNGVR</sequence>
<reference evidence="9" key="3">
    <citation type="submission" date="2015-06" db="UniProtKB">
        <authorList>
            <consortium name="EnsemblProtists"/>
        </authorList>
    </citation>
    <scope>IDENTIFICATION</scope>
</reference>
<dbReference type="PaxDb" id="55529-EKX41245"/>
<evidence type="ECO:0000256" key="3">
    <source>
        <dbReference type="ARBA" id="ARBA00022723"/>
    </source>
</evidence>
<dbReference type="AlphaFoldDB" id="L1IZJ3"/>
<evidence type="ECO:0000313" key="10">
    <source>
        <dbReference type="Proteomes" id="UP000011087"/>
    </source>
</evidence>
<reference evidence="10" key="2">
    <citation type="submission" date="2012-11" db="EMBL/GenBank/DDBJ databases">
        <authorList>
            <person name="Kuo A."/>
            <person name="Curtis B.A."/>
            <person name="Tanifuji G."/>
            <person name="Burki F."/>
            <person name="Gruber A."/>
            <person name="Irimia M."/>
            <person name="Maruyama S."/>
            <person name="Arias M.C."/>
            <person name="Ball S.G."/>
            <person name="Gile G.H."/>
            <person name="Hirakawa Y."/>
            <person name="Hopkins J.F."/>
            <person name="Rensing S.A."/>
            <person name="Schmutz J."/>
            <person name="Symeonidi A."/>
            <person name="Elias M."/>
            <person name="Eveleigh R.J."/>
            <person name="Herman E.K."/>
            <person name="Klute M.J."/>
            <person name="Nakayama T."/>
            <person name="Obornik M."/>
            <person name="Reyes-Prieto A."/>
            <person name="Armbrust E.V."/>
            <person name="Aves S.J."/>
            <person name="Beiko R.G."/>
            <person name="Coutinho P."/>
            <person name="Dacks J.B."/>
            <person name="Durnford D.G."/>
            <person name="Fast N.M."/>
            <person name="Green B.R."/>
            <person name="Grisdale C."/>
            <person name="Hempe F."/>
            <person name="Henrissat B."/>
            <person name="Hoppner M.P."/>
            <person name="Ishida K.-I."/>
            <person name="Kim E."/>
            <person name="Koreny L."/>
            <person name="Kroth P.G."/>
            <person name="Liu Y."/>
            <person name="Malik S.-B."/>
            <person name="Maier U.G."/>
            <person name="McRose D."/>
            <person name="Mock T."/>
            <person name="Neilson J.A."/>
            <person name="Onodera N.T."/>
            <person name="Poole A.M."/>
            <person name="Pritham E.J."/>
            <person name="Richards T.A."/>
            <person name="Rocap G."/>
            <person name="Roy S.W."/>
            <person name="Sarai C."/>
            <person name="Schaack S."/>
            <person name="Shirato S."/>
            <person name="Slamovits C.H."/>
            <person name="Spencer D.F."/>
            <person name="Suzuki S."/>
            <person name="Worden A.Z."/>
            <person name="Zauner S."/>
            <person name="Barry K."/>
            <person name="Bell C."/>
            <person name="Bharti A.K."/>
            <person name="Crow J.A."/>
            <person name="Grimwood J."/>
            <person name="Kramer R."/>
            <person name="Lindquist E."/>
            <person name="Lucas S."/>
            <person name="Salamov A."/>
            <person name="McFadden G.I."/>
            <person name="Lane C.E."/>
            <person name="Keeling P.J."/>
            <person name="Gray M.W."/>
            <person name="Grigoriev I.V."/>
            <person name="Archibald J.M."/>
        </authorList>
    </citation>
    <scope>NUCLEOTIDE SEQUENCE</scope>
    <source>
        <strain evidence="10">CCMP2712</strain>
    </source>
</reference>
<dbReference type="Pfam" id="PF07687">
    <property type="entry name" value="M20_dimer"/>
    <property type="match status" value="1"/>
</dbReference>
<proteinExistence type="inferred from homology"/>
<reference evidence="8 10" key="1">
    <citation type="journal article" date="2012" name="Nature">
        <title>Algal genomes reveal evolutionary mosaicism and the fate of nucleomorphs.</title>
        <authorList>
            <consortium name="DOE Joint Genome Institute"/>
            <person name="Curtis B.A."/>
            <person name="Tanifuji G."/>
            <person name="Burki F."/>
            <person name="Gruber A."/>
            <person name="Irimia M."/>
            <person name="Maruyama S."/>
            <person name="Arias M.C."/>
            <person name="Ball S.G."/>
            <person name="Gile G.H."/>
            <person name="Hirakawa Y."/>
            <person name="Hopkins J.F."/>
            <person name="Kuo A."/>
            <person name="Rensing S.A."/>
            <person name="Schmutz J."/>
            <person name="Symeonidi A."/>
            <person name="Elias M."/>
            <person name="Eveleigh R.J."/>
            <person name="Herman E.K."/>
            <person name="Klute M.J."/>
            <person name="Nakayama T."/>
            <person name="Obornik M."/>
            <person name="Reyes-Prieto A."/>
            <person name="Armbrust E.V."/>
            <person name="Aves S.J."/>
            <person name="Beiko R.G."/>
            <person name="Coutinho P."/>
            <person name="Dacks J.B."/>
            <person name="Durnford D.G."/>
            <person name="Fast N.M."/>
            <person name="Green B.R."/>
            <person name="Grisdale C.J."/>
            <person name="Hempel F."/>
            <person name="Henrissat B."/>
            <person name="Hoppner M.P."/>
            <person name="Ishida K."/>
            <person name="Kim E."/>
            <person name="Koreny L."/>
            <person name="Kroth P.G."/>
            <person name="Liu Y."/>
            <person name="Malik S.B."/>
            <person name="Maier U.G."/>
            <person name="McRose D."/>
            <person name="Mock T."/>
            <person name="Neilson J.A."/>
            <person name="Onodera N.T."/>
            <person name="Poole A.M."/>
            <person name="Pritham E.J."/>
            <person name="Richards T.A."/>
            <person name="Rocap G."/>
            <person name="Roy S.W."/>
            <person name="Sarai C."/>
            <person name="Schaack S."/>
            <person name="Shirato S."/>
            <person name="Slamovits C.H."/>
            <person name="Spencer D.F."/>
            <person name="Suzuki S."/>
            <person name="Worden A.Z."/>
            <person name="Zauner S."/>
            <person name="Barry K."/>
            <person name="Bell C."/>
            <person name="Bharti A.K."/>
            <person name="Crow J.A."/>
            <person name="Grimwood J."/>
            <person name="Kramer R."/>
            <person name="Lindquist E."/>
            <person name="Lucas S."/>
            <person name="Salamov A."/>
            <person name="McFadden G.I."/>
            <person name="Lane C.E."/>
            <person name="Keeling P.J."/>
            <person name="Gray M.W."/>
            <person name="Grigoriev I.V."/>
            <person name="Archibald J.M."/>
        </authorList>
    </citation>
    <scope>NUCLEOTIDE SEQUENCE</scope>
    <source>
        <strain evidence="8 10">CCMP2712</strain>
    </source>
</reference>
<dbReference type="GO" id="GO:0046872">
    <property type="term" value="F:metal ion binding"/>
    <property type="evidence" value="ECO:0007669"/>
    <property type="project" value="UniProtKB-KW"/>
</dbReference>
<name>L1IZJ3_GUITC</name>
<accession>L1IZJ3</accession>
<gene>
    <name evidence="8" type="ORF">GUITHDRAFT_112713</name>
</gene>
<keyword evidence="5" id="KW-0862">Zinc</keyword>
<evidence type="ECO:0000259" key="7">
    <source>
        <dbReference type="Pfam" id="PF07687"/>
    </source>
</evidence>
<evidence type="ECO:0000256" key="5">
    <source>
        <dbReference type="ARBA" id="ARBA00022833"/>
    </source>
</evidence>
<dbReference type="GO" id="GO:0008233">
    <property type="term" value="F:peptidase activity"/>
    <property type="evidence" value="ECO:0007669"/>
    <property type="project" value="UniProtKB-KW"/>
</dbReference>
<dbReference type="InterPro" id="IPR047177">
    <property type="entry name" value="Pept_M20A"/>
</dbReference>
<dbReference type="InterPro" id="IPR036264">
    <property type="entry name" value="Bact_exopeptidase_dim_dom"/>
</dbReference>
<evidence type="ECO:0000256" key="4">
    <source>
        <dbReference type="ARBA" id="ARBA00022801"/>
    </source>
</evidence>
<keyword evidence="6" id="KW-0732">Signal</keyword>
<dbReference type="PANTHER" id="PTHR45962">
    <property type="entry name" value="N-FATTY-ACYL-AMINO ACID SYNTHASE/HYDROLASE PM20D1"/>
    <property type="match status" value="1"/>
</dbReference>
<dbReference type="Proteomes" id="UP000011087">
    <property type="component" value="Unassembled WGS sequence"/>
</dbReference>
<dbReference type="InterPro" id="IPR002933">
    <property type="entry name" value="Peptidase_M20"/>
</dbReference>
<dbReference type="SUPFAM" id="SSF53187">
    <property type="entry name" value="Zn-dependent exopeptidases"/>
    <property type="match status" value="1"/>
</dbReference>
<comment type="similarity">
    <text evidence="1">Belongs to the peptidase M20A family.</text>
</comment>
<dbReference type="SUPFAM" id="SSF55031">
    <property type="entry name" value="Bacterial exopeptidase dimerisation domain"/>
    <property type="match status" value="1"/>
</dbReference>
<evidence type="ECO:0000256" key="2">
    <source>
        <dbReference type="ARBA" id="ARBA00022670"/>
    </source>
</evidence>
<organism evidence="8">
    <name type="scientific">Guillardia theta (strain CCMP2712)</name>
    <name type="common">Cryptophyte</name>
    <dbReference type="NCBI Taxonomy" id="905079"/>
    <lineage>
        <taxon>Eukaryota</taxon>
        <taxon>Cryptophyceae</taxon>
        <taxon>Pyrenomonadales</taxon>
        <taxon>Geminigeraceae</taxon>
        <taxon>Guillardia</taxon>
    </lineage>
</organism>
<dbReference type="STRING" id="905079.L1IZJ3"/>
<dbReference type="OrthoDB" id="3064516at2759"/>
<keyword evidence="4" id="KW-0378">Hydrolase</keyword>
<dbReference type="InterPro" id="IPR011650">
    <property type="entry name" value="Peptidase_M20_dimer"/>
</dbReference>
<evidence type="ECO:0000256" key="1">
    <source>
        <dbReference type="ARBA" id="ARBA00006247"/>
    </source>
</evidence>